<dbReference type="PANTHER" id="PTHR41521:SF4">
    <property type="entry name" value="BLR0684 PROTEIN"/>
    <property type="match status" value="1"/>
</dbReference>
<reference evidence="2 3" key="1">
    <citation type="submission" date="2019-02" db="EMBL/GenBank/DDBJ databases">
        <title>Siculibacillus lacustris gen. nov., sp. nov., a new rosette-forming bacterium isolated from a freshwater crater lake (Lake St. Ana, Romania).</title>
        <authorList>
            <person name="Felfoldi T."/>
            <person name="Marton Z."/>
            <person name="Szabo A."/>
            <person name="Mentes A."/>
            <person name="Boka K."/>
            <person name="Marialigeti K."/>
            <person name="Mathe I."/>
            <person name="Koncz M."/>
            <person name="Schumann P."/>
            <person name="Toth E."/>
        </authorList>
    </citation>
    <scope>NUCLEOTIDE SEQUENCE [LARGE SCALE GENOMIC DNA]</scope>
    <source>
        <strain evidence="2 3">SA-279</strain>
    </source>
</reference>
<keyword evidence="3" id="KW-1185">Reference proteome</keyword>
<dbReference type="Gene3D" id="3.30.70.100">
    <property type="match status" value="1"/>
</dbReference>
<evidence type="ECO:0000313" key="3">
    <source>
        <dbReference type="Proteomes" id="UP000292781"/>
    </source>
</evidence>
<dbReference type="AlphaFoldDB" id="A0A4Q9VLN1"/>
<dbReference type="EMBL" id="SJFN01000020">
    <property type="protein sequence ID" value="TBW36430.1"/>
    <property type="molecule type" value="Genomic_DNA"/>
</dbReference>
<accession>A0A4Q9VLN1</accession>
<dbReference type="Proteomes" id="UP000292781">
    <property type="component" value="Unassembled WGS sequence"/>
</dbReference>
<dbReference type="InterPro" id="IPR011008">
    <property type="entry name" value="Dimeric_a/b-barrel"/>
</dbReference>
<proteinExistence type="predicted"/>
<protein>
    <submittedName>
        <fullName evidence="2">DUF1330 domain-containing protein</fullName>
    </submittedName>
</protein>
<organism evidence="2 3">
    <name type="scientific">Siculibacillus lacustris</name>
    <dbReference type="NCBI Taxonomy" id="1549641"/>
    <lineage>
        <taxon>Bacteria</taxon>
        <taxon>Pseudomonadati</taxon>
        <taxon>Pseudomonadota</taxon>
        <taxon>Alphaproteobacteria</taxon>
        <taxon>Hyphomicrobiales</taxon>
        <taxon>Ancalomicrobiaceae</taxon>
        <taxon>Siculibacillus</taxon>
    </lineage>
</organism>
<name>A0A4Q9VLN1_9HYPH</name>
<dbReference type="OrthoDB" id="9806380at2"/>
<dbReference type="SUPFAM" id="SSF54909">
    <property type="entry name" value="Dimeric alpha+beta barrel"/>
    <property type="match status" value="1"/>
</dbReference>
<comment type="caution">
    <text evidence="2">The sequence shown here is derived from an EMBL/GenBank/DDBJ whole genome shotgun (WGS) entry which is preliminary data.</text>
</comment>
<sequence>MAAYLIADTLLTDPDAYEAYKAQARPLAEKWGGEYVARGGALAVKEDDLWTPSRLVIVRFPSFEQANAFYDSPDYAAILPIAEGSAKRTVVIVDGL</sequence>
<dbReference type="RefSeq" id="WP_131310187.1">
    <property type="nucleotide sequence ID" value="NZ_SJFN01000020.1"/>
</dbReference>
<dbReference type="InterPro" id="IPR010753">
    <property type="entry name" value="DUF1330"/>
</dbReference>
<evidence type="ECO:0000313" key="2">
    <source>
        <dbReference type="EMBL" id="TBW36430.1"/>
    </source>
</evidence>
<evidence type="ECO:0000259" key="1">
    <source>
        <dbReference type="Pfam" id="PF07045"/>
    </source>
</evidence>
<dbReference type="PANTHER" id="PTHR41521">
    <property type="match status" value="1"/>
</dbReference>
<dbReference type="Pfam" id="PF07045">
    <property type="entry name" value="DUF1330"/>
    <property type="match status" value="1"/>
</dbReference>
<feature type="domain" description="DUF1330" evidence="1">
    <location>
        <begin position="3"/>
        <end position="96"/>
    </location>
</feature>
<gene>
    <name evidence="2" type="ORF">EYW49_13905</name>
</gene>